<organism evidence="1 2">
    <name type="scientific">Brachionus plicatilis</name>
    <name type="common">Marine rotifer</name>
    <name type="synonym">Brachionus muelleri</name>
    <dbReference type="NCBI Taxonomy" id="10195"/>
    <lineage>
        <taxon>Eukaryota</taxon>
        <taxon>Metazoa</taxon>
        <taxon>Spiralia</taxon>
        <taxon>Gnathifera</taxon>
        <taxon>Rotifera</taxon>
        <taxon>Eurotatoria</taxon>
        <taxon>Monogononta</taxon>
        <taxon>Pseudotrocha</taxon>
        <taxon>Ploima</taxon>
        <taxon>Brachionidae</taxon>
        <taxon>Brachionus</taxon>
    </lineage>
</organism>
<sequence>MELVRIKSNNKQLKIKVKYELKIISTFANKQLLFIAAACDSSVLVEVVAECEATVLVEAVVFPYFE</sequence>
<proteinExistence type="predicted"/>
<dbReference type="EMBL" id="REGN01008549">
    <property type="protein sequence ID" value="RNA03291.1"/>
    <property type="molecule type" value="Genomic_DNA"/>
</dbReference>
<dbReference type="Proteomes" id="UP000276133">
    <property type="component" value="Unassembled WGS sequence"/>
</dbReference>
<reference evidence="1 2" key="1">
    <citation type="journal article" date="2018" name="Sci. Rep.">
        <title>Genomic signatures of local adaptation to the degree of environmental predictability in rotifers.</title>
        <authorList>
            <person name="Franch-Gras L."/>
            <person name="Hahn C."/>
            <person name="Garcia-Roger E.M."/>
            <person name="Carmona M.J."/>
            <person name="Serra M."/>
            <person name="Gomez A."/>
        </authorList>
    </citation>
    <scope>NUCLEOTIDE SEQUENCE [LARGE SCALE GENOMIC DNA]</scope>
    <source>
        <strain evidence="1">HYR1</strain>
    </source>
</reference>
<dbReference type="AlphaFoldDB" id="A0A3M7PX10"/>
<protein>
    <submittedName>
        <fullName evidence="1">Uncharacterized protein</fullName>
    </submittedName>
</protein>
<gene>
    <name evidence="1" type="ORF">BpHYR1_009967</name>
</gene>
<name>A0A3M7PX10_BRAPC</name>
<accession>A0A3M7PX10</accession>
<evidence type="ECO:0000313" key="2">
    <source>
        <dbReference type="Proteomes" id="UP000276133"/>
    </source>
</evidence>
<evidence type="ECO:0000313" key="1">
    <source>
        <dbReference type="EMBL" id="RNA03291.1"/>
    </source>
</evidence>
<comment type="caution">
    <text evidence="1">The sequence shown here is derived from an EMBL/GenBank/DDBJ whole genome shotgun (WGS) entry which is preliminary data.</text>
</comment>
<keyword evidence="2" id="KW-1185">Reference proteome</keyword>